<evidence type="ECO:0000313" key="3">
    <source>
        <dbReference type="Proteomes" id="UP000767291"/>
    </source>
</evidence>
<feature type="transmembrane region" description="Helical" evidence="1">
    <location>
        <begin position="34"/>
        <end position="53"/>
    </location>
</feature>
<keyword evidence="3" id="KW-1185">Reference proteome</keyword>
<evidence type="ECO:0000256" key="1">
    <source>
        <dbReference type="SAM" id="Phobius"/>
    </source>
</evidence>
<dbReference type="EMBL" id="JAGGJX010000008">
    <property type="protein sequence ID" value="MBP1856388.1"/>
    <property type="molecule type" value="Genomic_DNA"/>
</dbReference>
<comment type="caution">
    <text evidence="2">The sequence shown here is derived from an EMBL/GenBank/DDBJ whole genome shotgun (WGS) entry which is preliminary data.</text>
</comment>
<sequence length="58" mass="6902">MNNEKHLIIAIYICAGSFLLNEFIKFYMSQENIFLIQYIPLLLIIVSFIIYLISMKKE</sequence>
<name>A0ABS4EEL2_9FIRM</name>
<dbReference type="Proteomes" id="UP000767291">
    <property type="component" value="Unassembled WGS sequence"/>
</dbReference>
<proteinExistence type="predicted"/>
<organism evidence="2 3">
    <name type="scientific">Metaclostridioides mangenotii</name>
    <dbReference type="NCBI Taxonomy" id="1540"/>
    <lineage>
        <taxon>Bacteria</taxon>
        <taxon>Bacillati</taxon>
        <taxon>Bacillota</taxon>
        <taxon>Clostridia</taxon>
        <taxon>Peptostreptococcales</taxon>
        <taxon>Peptostreptococcaceae</taxon>
        <taxon>Metaclostridioides</taxon>
    </lineage>
</organism>
<keyword evidence="1" id="KW-1133">Transmembrane helix</keyword>
<evidence type="ECO:0000313" key="2">
    <source>
        <dbReference type="EMBL" id="MBP1856388.1"/>
    </source>
</evidence>
<gene>
    <name evidence="2" type="ORF">J2Z43_002840</name>
</gene>
<reference evidence="2 3" key="1">
    <citation type="submission" date="2021-03" db="EMBL/GenBank/DDBJ databases">
        <title>Genomic Encyclopedia of Type Strains, Phase IV (KMG-IV): sequencing the most valuable type-strain genomes for metagenomic binning, comparative biology and taxonomic classification.</title>
        <authorList>
            <person name="Goeker M."/>
        </authorList>
    </citation>
    <scope>NUCLEOTIDE SEQUENCE [LARGE SCALE GENOMIC DNA]</scope>
    <source>
        <strain evidence="2 3">DSM 1289</strain>
    </source>
</reference>
<keyword evidence="1" id="KW-0472">Membrane</keyword>
<protein>
    <submittedName>
        <fullName evidence="2">RNA:NAD 2'-phosphotransferase (TPT1/KptA family)</fullName>
    </submittedName>
</protein>
<feature type="transmembrane region" description="Helical" evidence="1">
    <location>
        <begin position="7"/>
        <end position="28"/>
    </location>
</feature>
<accession>A0ABS4EEL2</accession>
<keyword evidence="1" id="KW-0812">Transmembrane</keyword>